<evidence type="ECO:0000256" key="2">
    <source>
        <dbReference type="PROSITE-ProRule" id="PRU00285"/>
    </source>
</evidence>
<dbReference type="CDD" id="cd06526">
    <property type="entry name" value="metazoan_ACD"/>
    <property type="match status" value="3"/>
</dbReference>
<protein>
    <recommendedName>
        <fullName evidence="4">SHSP domain-containing protein</fullName>
    </recommendedName>
</protein>
<dbReference type="SUPFAM" id="SSF49764">
    <property type="entry name" value="HSP20-like chaperones"/>
    <property type="match status" value="3"/>
</dbReference>
<proteinExistence type="inferred from homology"/>
<evidence type="ECO:0000256" key="1">
    <source>
        <dbReference type="ARBA" id="ARBA00023016"/>
    </source>
</evidence>
<dbReference type="PRINTS" id="PR00299">
    <property type="entry name" value="ACRYSTALLIN"/>
</dbReference>
<dbReference type="PROSITE" id="PS01031">
    <property type="entry name" value="SHSP"/>
    <property type="match status" value="3"/>
</dbReference>
<keyword evidence="1" id="KW-0346">Stress response</keyword>
<organism evidence="5 6">
    <name type="scientific">Dendroctonus ponderosae</name>
    <name type="common">Mountain pine beetle</name>
    <dbReference type="NCBI Taxonomy" id="77166"/>
    <lineage>
        <taxon>Eukaryota</taxon>
        <taxon>Metazoa</taxon>
        <taxon>Ecdysozoa</taxon>
        <taxon>Arthropoda</taxon>
        <taxon>Hexapoda</taxon>
        <taxon>Insecta</taxon>
        <taxon>Pterygota</taxon>
        <taxon>Neoptera</taxon>
        <taxon>Endopterygota</taxon>
        <taxon>Coleoptera</taxon>
        <taxon>Polyphaga</taxon>
        <taxon>Cucujiformia</taxon>
        <taxon>Curculionidae</taxon>
        <taxon>Scolytinae</taxon>
        <taxon>Dendroctonus</taxon>
    </lineage>
</organism>
<comment type="similarity">
    <text evidence="2 3">Belongs to the small heat shock protein (HSP20) family.</text>
</comment>
<dbReference type="AlphaFoldDB" id="U4UF49"/>
<sequence>MFPLWYDDYSRPSSRNWISLWSPEEEFHPLRTVLNELAHLEKDNSITIDKDKFQANVDVQQFKPEEITVKLEDDNTIIVEGKHEEKQDEHGFISRHFIRRYVLPEGCDAQKLKSKLSSDGVLQISAPKMPDTKQIQSKSIPISLTGPRSMCPFARTSRLLDQHFGSGLDPEDFQQPVNPNRREITKTPAGYLRRWRSRDSSNDSGSTLVADKDKFQASLDVQQFSPEELTIKITGENVLTVEGKHEEKEDQHGSIQRHFVRRYVLPSSYDISKIESKMSSDGVLIITAPSIAAKQVEHKTIPITQTEKPAHPVNCKVEKMSLLSVLLDDQPRVSRRDLVSQFLPEETLHALNSVLNHLPQLEKDTSITVDQDHFQAKIDVQQFKPEEISVKLNNDNTITVEGKHEEKQDEHGFVSRHFVRRYKLPEDCDFKKLKSALSSDGVLSISAPKKPEQKQVEYKHIPIIRTGPIRKGENDASLNKA</sequence>
<feature type="domain" description="SHSP" evidence="4">
    <location>
        <begin position="197"/>
        <end position="306"/>
    </location>
</feature>
<dbReference type="Proteomes" id="UP000030742">
    <property type="component" value="Unassembled WGS sequence"/>
</dbReference>
<dbReference type="Gene3D" id="2.60.40.790">
    <property type="match status" value="3"/>
</dbReference>
<dbReference type="GO" id="GO:0005737">
    <property type="term" value="C:cytoplasm"/>
    <property type="evidence" value="ECO:0007669"/>
    <property type="project" value="TreeGrafter"/>
</dbReference>
<evidence type="ECO:0000256" key="3">
    <source>
        <dbReference type="RuleBase" id="RU003616"/>
    </source>
</evidence>
<dbReference type="GO" id="GO:0005634">
    <property type="term" value="C:nucleus"/>
    <property type="evidence" value="ECO:0007669"/>
    <property type="project" value="TreeGrafter"/>
</dbReference>
<dbReference type="Pfam" id="PF00011">
    <property type="entry name" value="HSP20"/>
    <property type="match status" value="3"/>
</dbReference>
<dbReference type="OrthoDB" id="1431247at2759"/>
<dbReference type="InterPro" id="IPR002068">
    <property type="entry name" value="A-crystallin/Hsp20_dom"/>
</dbReference>
<feature type="domain" description="SHSP" evidence="4">
    <location>
        <begin position="356"/>
        <end position="466"/>
    </location>
</feature>
<dbReference type="GO" id="GO:0009408">
    <property type="term" value="P:response to heat"/>
    <property type="evidence" value="ECO:0007669"/>
    <property type="project" value="TreeGrafter"/>
</dbReference>
<dbReference type="PANTHER" id="PTHR45640">
    <property type="entry name" value="HEAT SHOCK PROTEIN HSP-12.2-RELATED"/>
    <property type="match status" value="1"/>
</dbReference>
<dbReference type="InterPro" id="IPR008978">
    <property type="entry name" value="HSP20-like_chaperone"/>
</dbReference>
<feature type="domain" description="SHSP" evidence="4">
    <location>
        <begin position="35"/>
        <end position="143"/>
    </location>
</feature>
<evidence type="ECO:0000313" key="6">
    <source>
        <dbReference type="Proteomes" id="UP000030742"/>
    </source>
</evidence>
<dbReference type="InterPro" id="IPR001436">
    <property type="entry name" value="Alpha-crystallin/sHSP_animal"/>
</dbReference>
<dbReference type="GO" id="GO:0051082">
    <property type="term" value="F:unfolded protein binding"/>
    <property type="evidence" value="ECO:0007669"/>
    <property type="project" value="TreeGrafter"/>
</dbReference>
<evidence type="ECO:0000259" key="4">
    <source>
        <dbReference type="PROSITE" id="PS01031"/>
    </source>
</evidence>
<gene>
    <name evidence="5" type="ORF">D910_05925</name>
</gene>
<dbReference type="GO" id="GO:0042026">
    <property type="term" value="P:protein refolding"/>
    <property type="evidence" value="ECO:0007669"/>
    <property type="project" value="TreeGrafter"/>
</dbReference>
<reference evidence="5 6" key="1">
    <citation type="journal article" date="2013" name="Genome Biol.">
        <title>Draft genome of the mountain pine beetle, Dendroctonus ponderosae Hopkins, a major forest pest.</title>
        <authorList>
            <person name="Keeling C.I."/>
            <person name="Yuen M.M."/>
            <person name="Liao N.Y."/>
            <person name="Docking T.R."/>
            <person name="Chan S.K."/>
            <person name="Taylor G.A."/>
            <person name="Palmquist D.L."/>
            <person name="Jackman S.D."/>
            <person name="Nguyen A."/>
            <person name="Li M."/>
            <person name="Henderson H."/>
            <person name="Janes J.K."/>
            <person name="Zhao Y."/>
            <person name="Pandoh P."/>
            <person name="Moore R."/>
            <person name="Sperling F.A."/>
            <person name="Huber D.P."/>
            <person name="Birol I."/>
            <person name="Jones S.J."/>
            <person name="Bohlmann J."/>
        </authorList>
    </citation>
    <scope>NUCLEOTIDE SEQUENCE</scope>
</reference>
<dbReference type="EMBL" id="KB632070">
    <property type="protein sequence ID" value="ERL88540.1"/>
    <property type="molecule type" value="Genomic_DNA"/>
</dbReference>
<evidence type="ECO:0000313" key="5">
    <source>
        <dbReference type="EMBL" id="ERL88540.1"/>
    </source>
</evidence>
<accession>U4UF49</accession>
<dbReference type="STRING" id="77166.U4UF49"/>
<dbReference type="PANTHER" id="PTHR45640:SF13">
    <property type="entry name" value="HEAT SHOCK PROTEIN 22-RELATED"/>
    <property type="match status" value="1"/>
</dbReference>
<name>U4UF49_DENPD</name>